<name>A0A4Q2DD89_9AGAR</name>
<proteinExistence type="predicted"/>
<comment type="caution">
    <text evidence="3">The sequence shown here is derived from an EMBL/GenBank/DDBJ whole genome shotgun (WGS) entry which is preliminary data.</text>
</comment>
<evidence type="ECO:0000256" key="2">
    <source>
        <dbReference type="SAM" id="MobiDB-lite"/>
    </source>
</evidence>
<evidence type="ECO:0000313" key="3">
    <source>
        <dbReference type="EMBL" id="RXW16851.1"/>
    </source>
</evidence>
<evidence type="ECO:0000256" key="1">
    <source>
        <dbReference type="SAM" id="Coils"/>
    </source>
</evidence>
<feature type="region of interest" description="Disordered" evidence="2">
    <location>
        <begin position="460"/>
        <end position="489"/>
    </location>
</feature>
<protein>
    <submittedName>
        <fullName evidence="3">Uncharacterized protein</fullName>
    </submittedName>
</protein>
<accession>A0A4Q2DD89</accession>
<dbReference type="AlphaFoldDB" id="A0A4Q2DD89"/>
<keyword evidence="1" id="KW-0175">Coiled coil</keyword>
<feature type="coiled-coil region" evidence="1">
    <location>
        <begin position="25"/>
        <end position="59"/>
    </location>
</feature>
<feature type="region of interest" description="Disordered" evidence="2">
    <location>
        <begin position="264"/>
        <end position="283"/>
    </location>
</feature>
<organism evidence="3 4">
    <name type="scientific">Candolleomyces aberdarensis</name>
    <dbReference type="NCBI Taxonomy" id="2316362"/>
    <lineage>
        <taxon>Eukaryota</taxon>
        <taxon>Fungi</taxon>
        <taxon>Dikarya</taxon>
        <taxon>Basidiomycota</taxon>
        <taxon>Agaricomycotina</taxon>
        <taxon>Agaricomycetes</taxon>
        <taxon>Agaricomycetidae</taxon>
        <taxon>Agaricales</taxon>
        <taxon>Agaricineae</taxon>
        <taxon>Psathyrellaceae</taxon>
        <taxon>Candolleomyces</taxon>
    </lineage>
</organism>
<sequence length="504" mass="57041">MCLALLVQARYREQLTLFAKVQKRQSKDEATIAELRERLSTLEAQLRSTIAQNHTLAEENQGYKVRSLSMQESIETLYEDLLSTRGREAQRDETIAELEEARAKDETTILTLNERLLSTSAEKRALAEENKRYEVTLSADLSNAKEEVAQHSTTITDLKEAQAKDQKTIIDLRQQLSTLNPLLLSTSDENRVLAEANKGYEANSLSMQASIDTLSEDVSSAREEVAQHNSTITDLKEARIEDQTAIADLRQQLSMSEARLVRTSAENRDLAEENKRHEADRLSKQESIDTLHEDLSSAREEVAQHNSTITDLEETWVEDQTTIADLRRQLSALKERLTQTIDDYSALAERKKKCKAVLDSKQEYINTLSRQLLSTREVVALHHATITRLKEGQAKAEQTIDVLRKHSAELSIENFQISARNVTLAKEGVTRFTAYQQQMEQKTKAVAYWKDLCMQSKLNPAQAQQVRRRQEESNSGTSESESSTGTIVAQDQEIAQLGAAYRCR</sequence>
<gene>
    <name evidence="3" type="ORF">EST38_g9001</name>
</gene>
<dbReference type="Proteomes" id="UP000290288">
    <property type="component" value="Unassembled WGS sequence"/>
</dbReference>
<evidence type="ECO:0000313" key="4">
    <source>
        <dbReference type="Proteomes" id="UP000290288"/>
    </source>
</evidence>
<feature type="compositionally biased region" description="Basic and acidic residues" evidence="2">
    <location>
        <begin position="265"/>
        <end position="283"/>
    </location>
</feature>
<dbReference type="OrthoDB" id="10465071at2759"/>
<feature type="compositionally biased region" description="Low complexity" evidence="2">
    <location>
        <begin position="473"/>
        <end position="486"/>
    </location>
</feature>
<reference evidence="3 4" key="1">
    <citation type="submission" date="2019-01" db="EMBL/GenBank/DDBJ databases">
        <title>Draft genome sequence of Psathyrella aberdarensis IHI B618.</title>
        <authorList>
            <person name="Buettner E."/>
            <person name="Kellner H."/>
        </authorList>
    </citation>
    <scope>NUCLEOTIDE SEQUENCE [LARGE SCALE GENOMIC DNA]</scope>
    <source>
        <strain evidence="3 4">IHI B618</strain>
    </source>
</reference>
<dbReference type="EMBL" id="SDEE01000395">
    <property type="protein sequence ID" value="RXW16851.1"/>
    <property type="molecule type" value="Genomic_DNA"/>
</dbReference>
<dbReference type="Gene3D" id="1.10.287.1490">
    <property type="match status" value="1"/>
</dbReference>
<keyword evidence="4" id="KW-1185">Reference proteome</keyword>